<dbReference type="GO" id="GO:0008270">
    <property type="term" value="F:zinc ion binding"/>
    <property type="evidence" value="ECO:0007669"/>
    <property type="project" value="InterPro"/>
</dbReference>
<dbReference type="PANTHER" id="PTHR47926">
    <property type="entry name" value="PENTATRICOPEPTIDE REPEAT-CONTAINING PROTEIN"/>
    <property type="match status" value="1"/>
</dbReference>
<dbReference type="Proteomes" id="UP000039324">
    <property type="component" value="Unassembled WGS sequence"/>
</dbReference>
<reference evidence="3 4" key="1">
    <citation type="submission" date="2015-02" db="EMBL/GenBank/DDBJ databases">
        <authorList>
            <person name="Chooi Y.-H."/>
        </authorList>
    </citation>
    <scope>NUCLEOTIDE SEQUENCE [LARGE SCALE GENOMIC DNA]</scope>
    <source>
        <strain evidence="3">E3</strain>
    </source>
</reference>
<proteinExistence type="predicted"/>
<dbReference type="InterPro" id="IPR011990">
    <property type="entry name" value="TPR-like_helical_dom_sf"/>
</dbReference>
<sequence length="946" mass="102756">MGCWACRPPSLRCGVQRARRRLLGTVVRSSTSPDASDAGSGTSMIDLFLQQPSVGLGLTAVRHEPDPDRAFTMFRMMLMSRDIDMRVFQTMMTYCKQRAPAKAPAVFDRALMHGVDLPLSDGFFCTYLGACQRATPIPLDNVLQRYRRVGPRTHNVIFGMANICRVARKPEAALFLVWDAVSNKLVFTEKLLSLFAACCAESHSKDGADTAKYLLSMLCSKRIATFPNVQLFANLVKAVLDQDRIDSALKALALMDILEVPPSEHIFTMVLSSLVRAARLQQSLAVYRTMAQRGIPVFHALLPSLIALCGRHSDLAAVQDLHRYADARSLLSNDYVACALISAYDKCQRPDAAEQVFLARFAVSTPDEALFTAIVSSYCHHGMLDSAAGMFAKLKASGQVPTQAAYTVLLWGLCRGKSSDQALALFRDMLDQKVPVSPAVFSLLVGACANAADVDNLYQYARATPLLDNDRVVGAFIAAYARLHKADVAGDVFHSVASPGTDAFSAIIDVSVAQRRLPDVFDLVGQAADAGVPLQKPTMAAIVDLLAELPHCDHPVKVVTSVEGHKSAVRPGHLARLSTGCGRRGERSSLIVLHQLARDRALLGNDDVTRALVSAFSAAGDLDSAKAVFGERSAISTPDVATWDAMLAALSLHGTLPETATAFDDMTSAGMRPSTRTLTSLLRACARARDPARADALLREFADVWDVPLSGEHVRCIVDLHGRIGNVGDAERIASAQLPRDAGAWLTVLRACRKHKDVARAERALSALTALPGVTSRQRQSAFSLVVDVYRAAGRTDDAERLRGECRSCNLPPGDHQPTTTLHLQDRCVQVSDALYESDPGLRECHRAMVARLVENGHPPNLPAAPDHDACQRVRPHSAELALACGLISNDDSRCTIRLTQDAILCTDCHQVAKTVSQVYVTDAYIRDDVVHHHFSQGHCSCDDYW</sequence>
<keyword evidence="4" id="KW-1185">Reference proteome</keyword>
<evidence type="ECO:0000259" key="2">
    <source>
        <dbReference type="Pfam" id="PF14432"/>
    </source>
</evidence>
<name>A0A0G4IU15_PLABS</name>
<dbReference type="PROSITE" id="PS51375">
    <property type="entry name" value="PPR"/>
    <property type="match status" value="4"/>
</dbReference>
<dbReference type="STRING" id="37360.A0A0G4IU15"/>
<dbReference type="Pfam" id="PF14432">
    <property type="entry name" value="DYW_deaminase"/>
    <property type="match status" value="1"/>
</dbReference>
<dbReference type="OMA" id="VMSWTAV"/>
<dbReference type="EMBL" id="CDSF01000086">
    <property type="protein sequence ID" value="CEO98722.1"/>
    <property type="molecule type" value="Genomic_DNA"/>
</dbReference>
<dbReference type="AlphaFoldDB" id="A0A0G4IU15"/>
<feature type="repeat" description="PPR" evidence="1">
    <location>
        <begin position="639"/>
        <end position="673"/>
    </location>
</feature>
<dbReference type="InterPro" id="IPR032867">
    <property type="entry name" value="DYW_dom"/>
</dbReference>
<dbReference type="Pfam" id="PF13041">
    <property type="entry name" value="PPR_2"/>
    <property type="match status" value="1"/>
</dbReference>
<dbReference type="OrthoDB" id="750171at2759"/>
<dbReference type="Gene3D" id="1.25.40.10">
    <property type="entry name" value="Tetratricopeptide repeat domain"/>
    <property type="match status" value="3"/>
</dbReference>
<dbReference type="GO" id="GO:0009451">
    <property type="term" value="P:RNA modification"/>
    <property type="evidence" value="ECO:0007669"/>
    <property type="project" value="InterPro"/>
</dbReference>
<evidence type="ECO:0000313" key="3">
    <source>
        <dbReference type="EMBL" id="CEO98722.1"/>
    </source>
</evidence>
<feature type="repeat" description="PPR" evidence="1">
    <location>
        <begin position="367"/>
        <end position="401"/>
    </location>
</feature>
<gene>
    <name evidence="3" type="ORF">PBRA_006836</name>
</gene>
<dbReference type="PANTHER" id="PTHR47926:SF382">
    <property type="entry name" value="PENTACOTRIPEPTIDE-REPEAT REGION OF PRORP DOMAIN-CONTAINING PROTEIN"/>
    <property type="match status" value="1"/>
</dbReference>
<feature type="domain" description="DYW" evidence="2">
    <location>
        <begin position="874"/>
        <end position="946"/>
    </location>
</feature>
<feature type="repeat" description="PPR" evidence="1">
    <location>
        <begin position="402"/>
        <end position="436"/>
    </location>
</feature>
<dbReference type="GO" id="GO:0003723">
    <property type="term" value="F:RNA binding"/>
    <property type="evidence" value="ECO:0007669"/>
    <property type="project" value="InterPro"/>
</dbReference>
<protein>
    <recommendedName>
        <fullName evidence="2">DYW domain-containing protein</fullName>
    </recommendedName>
</protein>
<dbReference type="InterPro" id="IPR002885">
    <property type="entry name" value="PPR_rpt"/>
</dbReference>
<organism evidence="3 4">
    <name type="scientific">Plasmodiophora brassicae</name>
    <name type="common">Clubroot disease agent</name>
    <dbReference type="NCBI Taxonomy" id="37360"/>
    <lineage>
        <taxon>Eukaryota</taxon>
        <taxon>Sar</taxon>
        <taxon>Rhizaria</taxon>
        <taxon>Endomyxa</taxon>
        <taxon>Phytomyxea</taxon>
        <taxon>Plasmodiophorida</taxon>
        <taxon>Plasmodiophoridae</taxon>
        <taxon>Plasmodiophora</taxon>
    </lineage>
</organism>
<feature type="repeat" description="PPR" evidence="1">
    <location>
        <begin position="263"/>
        <end position="297"/>
    </location>
</feature>
<dbReference type="NCBIfam" id="TIGR00756">
    <property type="entry name" value="PPR"/>
    <property type="match status" value="1"/>
</dbReference>
<dbReference type="InterPro" id="IPR046960">
    <property type="entry name" value="PPR_At4g14850-like_plant"/>
</dbReference>
<evidence type="ECO:0000256" key="1">
    <source>
        <dbReference type="PROSITE-ProRule" id="PRU00708"/>
    </source>
</evidence>
<accession>A0A0G4IU15</accession>
<evidence type="ECO:0000313" key="4">
    <source>
        <dbReference type="Proteomes" id="UP000039324"/>
    </source>
</evidence>